<dbReference type="STRING" id="1129794.C427_4531"/>
<dbReference type="KEGG" id="gps:C427_4531"/>
<evidence type="ECO:0000313" key="2">
    <source>
        <dbReference type="Proteomes" id="UP000011864"/>
    </source>
</evidence>
<protein>
    <submittedName>
        <fullName evidence="1">Uncharacterized protein</fullName>
    </submittedName>
</protein>
<organism evidence="1 2">
    <name type="scientific">Paraglaciecola psychrophila 170</name>
    <dbReference type="NCBI Taxonomy" id="1129794"/>
    <lineage>
        <taxon>Bacteria</taxon>
        <taxon>Pseudomonadati</taxon>
        <taxon>Pseudomonadota</taxon>
        <taxon>Gammaproteobacteria</taxon>
        <taxon>Alteromonadales</taxon>
        <taxon>Alteromonadaceae</taxon>
        <taxon>Paraglaciecola</taxon>
    </lineage>
</organism>
<dbReference type="EMBL" id="CP003837">
    <property type="protein sequence ID" value="AGH46630.1"/>
    <property type="molecule type" value="Genomic_DNA"/>
</dbReference>
<dbReference type="AlphaFoldDB" id="M4RSG6"/>
<accession>M4RSG6</accession>
<gene>
    <name evidence="1" type="ORF">C427_4531</name>
</gene>
<name>M4RSG6_9ALTE</name>
<proteinExistence type="predicted"/>
<reference evidence="1 2" key="1">
    <citation type="journal article" date="2013" name="Genome Announc.">
        <title>Complete Genome Sequence of Glaciecola psychrophila Strain 170T.</title>
        <authorList>
            <person name="Yin J."/>
            <person name="Chen J."/>
            <person name="Liu G."/>
            <person name="Yu Y."/>
            <person name="Song L."/>
            <person name="Wang X."/>
            <person name="Qu X."/>
        </authorList>
    </citation>
    <scope>NUCLEOTIDE SEQUENCE [LARGE SCALE GENOMIC DNA]</scope>
    <source>
        <strain evidence="1 2">170</strain>
    </source>
</reference>
<evidence type="ECO:0000313" key="1">
    <source>
        <dbReference type="EMBL" id="AGH46630.1"/>
    </source>
</evidence>
<sequence length="44" mass="5118">MSQFVLCSEDNLASKYISDIQPFWHNNMQHGMFDGVREVGKKKT</sequence>
<dbReference type="Proteomes" id="UP000011864">
    <property type="component" value="Chromosome"/>
</dbReference>
<dbReference type="HOGENOM" id="CLU_3219756_0_0_6"/>
<dbReference type="PATRIC" id="fig|1129794.4.peg.4510"/>
<dbReference type="RefSeq" id="WP_015431207.1">
    <property type="nucleotide sequence ID" value="NC_020514.1"/>
</dbReference>
<keyword evidence="2" id="KW-1185">Reference proteome</keyword>